<evidence type="ECO:0000313" key="2">
    <source>
        <dbReference type="Proteomes" id="UP000828390"/>
    </source>
</evidence>
<reference evidence="1" key="2">
    <citation type="submission" date="2020-11" db="EMBL/GenBank/DDBJ databases">
        <authorList>
            <person name="McCartney M.A."/>
            <person name="Auch B."/>
            <person name="Kono T."/>
            <person name="Mallez S."/>
            <person name="Becker A."/>
            <person name="Gohl D.M."/>
            <person name="Silverstein K.A.T."/>
            <person name="Koren S."/>
            <person name="Bechman K.B."/>
            <person name="Herman A."/>
            <person name="Abrahante J.E."/>
            <person name="Garbe J."/>
        </authorList>
    </citation>
    <scope>NUCLEOTIDE SEQUENCE</scope>
    <source>
        <strain evidence="1">Duluth1</strain>
        <tissue evidence="1">Whole animal</tissue>
    </source>
</reference>
<protein>
    <submittedName>
        <fullName evidence="1">Uncharacterized protein</fullName>
    </submittedName>
</protein>
<gene>
    <name evidence="1" type="ORF">DPMN_019401</name>
</gene>
<sequence>MKQQVAKLKRECKASVTQEKLERKKTGEGTIPEAAMANEQHVISSEVYKDSASFNVIKEGTGREEAILKPSVLLCFRPQS</sequence>
<organism evidence="1 2">
    <name type="scientific">Dreissena polymorpha</name>
    <name type="common">Zebra mussel</name>
    <name type="synonym">Mytilus polymorpha</name>
    <dbReference type="NCBI Taxonomy" id="45954"/>
    <lineage>
        <taxon>Eukaryota</taxon>
        <taxon>Metazoa</taxon>
        <taxon>Spiralia</taxon>
        <taxon>Lophotrochozoa</taxon>
        <taxon>Mollusca</taxon>
        <taxon>Bivalvia</taxon>
        <taxon>Autobranchia</taxon>
        <taxon>Heteroconchia</taxon>
        <taxon>Euheterodonta</taxon>
        <taxon>Imparidentia</taxon>
        <taxon>Neoheterodontei</taxon>
        <taxon>Myida</taxon>
        <taxon>Dreissenoidea</taxon>
        <taxon>Dreissenidae</taxon>
        <taxon>Dreissena</taxon>
    </lineage>
</organism>
<evidence type="ECO:0000313" key="1">
    <source>
        <dbReference type="EMBL" id="KAH3895240.1"/>
    </source>
</evidence>
<dbReference type="EMBL" id="JAIWYP010000001">
    <property type="protein sequence ID" value="KAH3895240.1"/>
    <property type="molecule type" value="Genomic_DNA"/>
</dbReference>
<accession>A0A9D4NJ70</accession>
<name>A0A9D4NJ70_DREPO</name>
<reference evidence="1" key="1">
    <citation type="journal article" date="2019" name="bioRxiv">
        <title>The Genome of the Zebra Mussel, Dreissena polymorpha: A Resource for Invasive Species Research.</title>
        <authorList>
            <person name="McCartney M.A."/>
            <person name="Auch B."/>
            <person name="Kono T."/>
            <person name="Mallez S."/>
            <person name="Zhang Y."/>
            <person name="Obille A."/>
            <person name="Becker A."/>
            <person name="Abrahante J.E."/>
            <person name="Garbe J."/>
            <person name="Badalamenti J.P."/>
            <person name="Herman A."/>
            <person name="Mangelson H."/>
            <person name="Liachko I."/>
            <person name="Sullivan S."/>
            <person name="Sone E.D."/>
            <person name="Koren S."/>
            <person name="Silverstein K.A.T."/>
            <person name="Beckman K.B."/>
            <person name="Gohl D.M."/>
        </authorList>
    </citation>
    <scope>NUCLEOTIDE SEQUENCE</scope>
    <source>
        <strain evidence="1">Duluth1</strain>
        <tissue evidence="1">Whole animal</tissue>
    </source>
</reference>
<proteinExistence type="predicted"/>
<dbReference type="Proteomes" id="UP000828390">
    <property type="component" value="Unassembled WGS sequence"/>
</dbReference>
<keyword evidence="2" id="KW-1185">Reference proteome</keyword>
<comment type="caution">
    <text evidence="1">The sequence shown here is derived from an EMBL/GenBank/DDBJ whole genome shotgun (WGS) entry which is preliminary data.</text>
</comment>
<dbReference type="AlphaFoldDB" id="A0A9D4NJ70"/>